<comment type="caution">
    <text evidence="1">The sequence shown here is derived from an EMBL/GenBank/DDBJ whole genome shotgun (WGS) entry which is preliminary data.</text>
</comment>
<dbReference type="EMBL" id="RDQH01000337">
    <property type="protein sequence ID" value="RXH83326.1"/>
    <property type="molecule type" value="Genomic_DNA"/>
</dbReference>
<evidence type="ECO:0000313" key="2">
    <source>
        <dbReference type="Proteomes" id="UP000290289"/>
    </source>
</evidence>
<organism evidence="1 2">
    <name type="scientific">Malus domestica</name>
    <name type="common">Apple</name>
    <name type="synonym">Pyrus malus</name>
    <dbReference type="NCBI Taxonomy" id="3750"/>
    <lineage>
        <taxon>Eukaryota</taxon>
        <taxon>Viridiplantae</taxon>
        <taxon>Streptophyta</taxon>
        <taxon>Embryophyta</taxon>
        <taxon>Tracheophyta</taxon>
        <taxon>Spermatophyta</taxon>
        <taxon>Magnoliopsida</taxon>
        <taxon>eudicotyledons</taxon>
        <taxon>Gunneridae</taxon>
        <taxon>Pentapetalae</taxon>
        <taxon>rosids</taxon>
        <taxon>fabids</taxon>
        <taxon>Rosales</taxon>
        <taxon>Rosaceae</taxon>
        <taxon>Amygdaloideae</taxon>
        <taxon>Maleae</taxon>
        <taxon>Malus</taxon>
    </lineage>
</organism>
<name>A0A498IIZ5_MALDO</name>
<proteinExistence type="predicted"/>
<dbReference type="PANTHER" id="PTHR31672:SF2">
    <property type="entry name" value="F-BOX DOMAIN-CONTAINING PROTEIN"/>
    <property type="match status" value="1"/>
</dbReference>
<gene>
    <name evidence="1" type="ORF">DVH24_005579</name>
</gene>
<accession>A0A498IIZ5</accession>
<evidence type="ECO:0008006" key="3">
    <source>
        <dbReference type="Google" id="ProtNLM"/>
    </source>
</evidence>
<keyword evidence="2" id="KW-1185">Reference proteome</keyword>
<protein>
    <recommendedName>
        <fullName evidence="3">F-box domain-containing protein</fullName>
    </recommendedName>
</protein>
<dbReference type="InterPro" id="IPR050796">
    <property type="entry name" value="SCF_F-box_component"/>
</dbReference>
<evidence type="ECO:0000313" key="1">
    <source>
        <dbReference type="EMBL" id="RXH83326.1"/>
    </source>
</evidence>
<sequence>MQIKCVCRTWCALSQDPRLLVMYQATASKRNPSLILHCDSPILNNLYFVETNRIGHHDHYANKARRIDAPIRYIKPELHIVGSCNGLLCVSSALYFNPLLVFNPLTINYIRLPNT</sequence>
<dbReference type="Proteomes" id="UP000290289">
    <property type="component" value="Chromosome 11"/>
</dbReference>
<dbReference type="PANTHER" id="PTHR31672">
    <property type="entry name" value="BNACNNG10540D PROTEIN"/>
    <property type="match status" value="1"/>
</dbReference>
<reference evidence="1 2" key="1">
    <citation type="submission" date="2018-10" db="EMBL/GenBank/DDBJ databases">
        <title>A high-quality apple genome assembly.</title>
        <authorList>
            <person name="Hu J."/>
        </authorList>
    </citation>
    <scope>NUCLEOTIDE SEQUENCE [LARGE SCALE GENOMIC DNA]</scope>
    <source>
        <strain evidence="2">cv. HFTH1</strain>
        <tissue evidence="1">Young leaf</tissue>
    </source>
</reference>
<dbReference type="AlphaFoldDB" id="A0A498IIZ5"/>